<organism evidence="2">
    <name type="scientific">viral metagenome</name>
    <dbReference type="NCBI Taxonomy" id="1070528"/>
    <lineage>
        <taxon>unclassified sequences</taxon>
        <taxon>metagenomes</taxon>
        <taxon>organismal metagenomes</taxon>
    </lineage>
</organism>
<evidence type="ECO:0000313" key="2">
    <source>
        <dbReference type="EMBL" id="QHT98110.1"/>
    </source>
</evidence>
<dbReference type="AlphaFoldDB" id="A0A6C0IZX6"/>
<dbReference type="EMBL" id="MN740287">
    <property type="protein sequence ID" value="QHT98110.1"/>
    <property type="molecule type" value="Genomic_DNA"/>
</dbReference>
<sequence length="114" mass="13132">MCAPSQIQPRRSRHSRATKNARLCSSDAHLKTTLPGVQQAHQAMSQLRDGDLSPWDSMLYAEAKGANLRKPKMRPDLSCNRIMRKGICNREKCRFSPCVFKSLKTQEWIEKCWK</sequence>
<feature type="region of interest" description="Disordered" evidence="1">
    <location>
        <begin position="1"/>
        <end position="21"/>
    </location>
</feature>
<accession>A0A6C0IZX6</accession>
<feature type="compositionally biased region" description="Basic residues" evidence="1">
    <location>
        <begin position="10"/>
        <end position="19"/>
    </location>
</feature>
<reference evidence="2" key="1">
    <citation type="journal article" date="2020" name="Nature">
        <title>Giant virus diversity and host interactions through global metagenomics.</title>
        <authorList>
            <person name="Schulz F."/>
            <person name="Roux S."/>
            <person name="Paez-Espino D."/>
            <person name="Jungbluth S."/>
            <person name="Walsh D.A."/>
            <person name="Denef V.J."/>
            <person name="McMahon K.D."/>
            <person name="Konstantinidis K.T."/>
            <person name="Eloe-Fadrosh E.A."/>
            <person name="Kyrpides N.C."/>
            <person name="Woyke T."/>
        </authorList>
    </citation>
    <scope>NUCLEOTIDE SEQUENCE</scope>
    <source>
        <strain evidence="2">GVMAG-M-3300025626-8</strain>
    </source>
</reference>
<evidence type="ECO:0000256" key="1">
    <source>
        <dbReference type="SAM" id="MobiDB-lite"/>
    </source>
</evidence>
<proteinExistence type="predicted"/>
<protein>
    <submittedName>
        <fullName evidence="2">Uncharacterized protein</fullName>
    </submittedName>
</protein>
<name>A0A6C0IZX6_9ZZZZ</name>